<organism evidence="2 3">
    <name type="scientific">Actinoplanes nipponensis</name>
    <dbReference type="NCBI Taxonomy" id="135950"/>
    <lineage>
        <taxon>Bacteria</taxon>
        <taxon>Bacillati</taxon>
        <taxon>Actinomycetota</taxon>
        <taxon>Actinomycetes</taxon>
        <taxon>Micromonosporales</taxon>
        <taxon>Micromonosporaceae</taxon>
        <taxon>Actinoplanes</taxon>
    </lineage>
</organism>
<evidence type="ECO:0000256" key="1">
    <source>
        <dbReference type="SAM" id="MobiDB-lite"/>
    </source>
</evidence>
<gene>
    <name evidence="2" type="ORF">Ani05nite_03470</name>
</gene>
<feature type="region of interest" description="Disordered" evidence="1">
    <location>
        <begin position="1"/>
        <end position="68"/>
    </location>
</feature>
<reference evidence="2" key="1">
    <citation type="submission" date="2021-01" db="EMBL/GenBank/DDBJ databases">
        <title>Whole genome shotgun sequence of Actinoplanes nipponensis NBRC 14063.</title>
        <authorList>
            <person name="Komaki H."/>
            <person name="Tamura T."/>
        </authorList>
    </citation>
    <scope>NUCLEOTIDE SEQUENCE</scope>
    <source>
        <strain evidence="2">NBRC 14063</strain>
    </source>
</reference>
<evidence type="ECO:0000313" key="3">
    <source>
        <dbReference type="Proteomes" id="UP000647172"/>
    </source>
</evidence>
<dbReference type="RefSeq" id="WP_203764927.1">
    <property type="nucleotide sequence ID" value="NZ_JBHMDK010000001.1"/>
</dbReference>
<dbReference type="AlphaFoldDB" id="A0A919J9Y2"/>
<dbReference type="EMBL" id="BOMQ01000008">
    <property type="protein sequence ID" value="GIE46813.1"/>
    <property type="molecule type" value="Genomic_DNA"/>
</dbReference>
<comment type="caution">
    <text evidence="2">The sequence shown here is derived from an EMBL/GenBank/DDBJ whole genome shotgun (WGS) entry which is preliminary data.</text>
</comment>
<feature type="compositionally biased region" description="Polar residues" evidence="1">
    <location>
        <begin position="32"/>
        <end position="54"/>
    </location>
</feature>
<protein>
    <submittedName>
        <fullName evidence="2">Uncharacterized protein</fullName>
    </submittedName>
</protein>
<accession>A0A919J9Y2</accession>
<dbReference type="Proteomes" id="UP000647172">
    <property type="component" value="Unassembled WGS sequence"/>
</dbReference>
<sequence length="68" mass="6647">MGSEDSVTADAGSSTDQHVTGAPETGEFITDQAPTATTPAHGSSNSGVNATGANRQDADAPEDGEQAG</sequence>
<evidence type="ECO:0000313" key="2">
    <source>
        <dbReference type="EMBL" id="GIE46813.1"/>
    </source>
</evidence>
<proteinExistence type="predicted"/>
<feature type="compositionally biased region" description="Acidic residues" evidence="1">
    <location>
        <begin position="59"/>
        <end position="68"/>
    </location>
</feature>
<name>A0A919J9Y2_9ACTN</name>
<keyword evidence="3" id="KW-1185">Reference proteome</keyword>